<dbReference type="AlphaFoldDB" id="A0A381SW20"/>
<evidence type="ECO:0000313" key="1">
    <source>
        <dbReference type="EMBL" id="SVA07649.1"/>
    </source>
</evidence>
<feature type="non-terminal residue" evidence="1">
    <location>
        <position position="40"/>
    </location>
</feature>
<gene>
    <name evidence="1" type="ORF">METZ01_LOCUS60503</name>
</gene>
<name>A0A381SW20_9ZZZZ</name>
<organism evidence="1">
    <name type="scientific">marine metagenome</name>
    <dbReference type="NCBI Taxonomy" id="408172"/>
    <lineage>
        <taxon>unclassified sequences</taxon>
        <taxon>metagenomes</taxon>
        <taxon>ecological metagenomes</taxon>
    </lineage>
</organism>
<sequence>ERCIATGPATGFPTSRCVISPLAWLRPARPLSRPTWDGGV</sequence>
<protein>
    <submittedName>
        <fullName evidence="1">Uncharacterized protein</fullName>
    </submittedName>
</protein>
<reference evidence="1" key="1">
    <citation type="submission" date="2018-05" db="EMBL/GenBank/DDBJ databases">
        <authorList>
            <person name="Lanie J.A."/>
            <person name="Ng W.-L."/>
            <person name="Kazmierczak K.M."/>
            <person name="Andrzejewski T.M."/>
            <person name="Davidsen T.M."/>
            <person name="Wayne K.J."/>
            <person name="Tettelin H."/>
            <person name="Glass J.I."/>
            <person name="Rusch D."/>
            <person name="Podicherti R."/>
            <person name="Tsui H.-C.T."/>
            <person name="Winkler M.E."/>
        </authorList>
    </citation>
    <scope>NUCLEOTIDE SEQUENCE</scope>
</reference>
<dbReference type="EMBL" id="UINC01003593">
    <property type="protein sequence ID" value="SVA07649.1"/>
    <property type="molecule type" value="Genomic_DNA"/>
</dbReference>
<accession>A0A381SW20</accession>
<feature type="non-terminal residue" evidence="1">
    <location>
        <position position="1"/>
    </location>
</feature>
<proteinExistence type="predicted"/>